<dbReference type="InterPro" id="IPR036086">
    <property type="entry name" value="ParB/Sulfiredoxin_sf"/>
</dbReference>
<evidence type="ECO:0000256" key="5">
    <source>
        <dbReference type="SAM" id="MobiDB-lite"/>
    </source>
</evidence>
<dbReference type="Gene3D" id="3.90.1530.30">
    <property type="match status" value="1"/>
</dbReference>
<evidence type="ECO:0000313" key="8">
    <source>
        <dbReference type="Proteomes" id="UP000706039"/>
    </source>
</evidence>
<dbReference type="SUPFAM" id="SSF110849">
    <property type="entry name" value="ParB/Sulfiredoxin"/>
    <property type="match status" value="1"/>
</dbReference>
<feature type="region of interest" description="Disordered" evidence="5">
    <location>
        <begin position="234"/>
        <end position="259"/>
    </location>
</feature>
<protein>
    <submittedName>
        <fullName evidence="7">ParB/RepB/Spo0J family partition protein</fullName>
    </submittedName>
</protein>
<dbReference type="SMART" id="SM00470">
    <property type="entry name" value="ParB"/>
    <property type="match status" value="1"/>
</dbReference>
<evidence type="ECO:0000256" key="4">
    <source>
        <dbReference type="ARBA" id="ARBA00025472"/>
    </source>
</evidence>
<evidence type="ECO:0000313" key="7">
    <source>
        <dbReference type="EMBL" id="MBY8824735.1"/>
    </source>
</evidence>
<sequence>MSEDQTENSAAAVSPKRRPSGLGRGLSALLGEVAREEPVTASPSSGPRAGIQMVAVSDLAPHPEQPRRHFDDAALDELAGSIAKRGVIQPIVVRPNGAGYQIVAGERRWRAAQRAHIHQVPVIVRDFDDSEALEIALIENIQREDLNAIEEAEAYRKLATEFGHSQEALGKLVSKSRSHIANLLRLLDLPARVRDWVADGQLQMGHARALITAPDAESLAEQVIRRGLSVRETEGLARQAKPGGGGVRNQSSSGQKGGDADIEALEHQLGDLLGLKVRIQHQLKSGTVTLAYHSLDQLDMICQRLSGEKI</sequence>
<dbReference type="Pfam" id="PF17762">
    <property type="entry name" value="HTH_ParB"/>
    <property type="match status" value="1"/>
</dbReference>
<evidence type="ECO:0000256" key="1">
    <source>
        <dbReference type="ARBA" id="ARBA00006295"/>
    </source>
</evidence>
<dbReference type="InterPro" id="IPR050336">
    <property type="entry name" value="Chromosome_partition/occlusion"/>
</dbReference>
<dbReference type="EMBL" id="JAINVV010000009">
    <property type="protein sequence ID" value="MBY8824735.1"/>
    <property type="molecule type" value="Genomic_DNA"/>
</dbReference>
<dbReference type="PANTHER" id="PTHR33375:SF1">
    <property type="entry name" value="CHROMOSOME-PARTITIONING PROTEIN PARB-RELATED"/>
    <property type="match status" value="1"/>
</dbReference>
<keyword evidence="2" id="KW-0159">Chromosome partition</keyword>
<dbReference type="Pfam" id="PF02195">
    <property type="entry name" value="ParB_N"/>
    <property type="match status" value="1"/>
</dbReference>
<proteinExistence type="inferred from homology"/>
<keyword evidence="8" id="KW-1185">Reference proteome</keyword>
<keyword evidence="3" id="KW-0238">DNA-binding</keyword>
<name>A0ABS7PTR2_9SPHN</name>
<feature type="domain" description="ParB-like N-terminal" evidence="6">
    <location>
        <begin position="52"/>
        <end position="141"/>
    </location>
</feature>
<dbReference type="RefSeq" id="WP_222991805.1">
    <property type="nucleotide sequence ID" value="NZ_JAINVV010000009.1"/>
</dbReference>
<feature type="region of interest" description="Disordered" evidence="5">
    <location>
        <begin position="1"/>
        <end position="48"/>
    </location>
</feature>
<dbReference type="CDD" id="cd16393">
    <property type="entry name" value="SPO0J_N"/>
    <property type="match status" value="1"/>
</dbReference>
<dbReference type="InterPro" id="IPR041468">
    <property type="entry name" value="HTH_ParB/Spo0J"/>
</dbReference>
<organism evidence="7 8">
    <name type="scientific">Sphingomonas colocasiae</name>
    <dbReference type="NCBI Taxonomy" id="1848973"/>
    <lineage>
        <taxon>Bacteria</taxon>
        <taxon>Pseudomonadati</taxon>
        <taxon>Pseudomonadota</taxon>
        <taxon>Alphaproteobacteria</taxon>
        <taxon>Sphingomonadales</taxon>
        <taxon>Sphingomonadaceae</taxon>
        <taxon>Sphingomonas</taxon>
    </lineage>
</organism>
<gene>
    <name evidence="7" type="ORF">K7G82_20695</name>
</gene>
<dbReference type="InterPro" id="IPR003115">
    <property type="entry name" value="ParB_N"/>
</dbReference>
<evidence type="ECO:0000256" key="2">
    <source>
        <dbReference type="ARBA" id="ARBA00022829"/>
    </source>
</evidence>
<evidence type="ECO:0000259" key="6">
    <source>
        <dbReference type="SMART" id="SM00470"/>
    </source>
</evidence>
<dbReference type="NCBIfam" id="TIGR00180">
    <property type="entry name" value="parB_part"/>
    <property type="match status" value="1"/>
</dbReference>
<dbReference type="Gene3D" id="1.10.10.2830">
    <property type="match status" value="1"/>
</dbReference>
<dbReference type="PANTHER" id="PTHR33375">
    <property type="entry name" value="CHROMOSOME-PARTITIONING PROTEIN PARB-RELATED"/>
    <property type="match status" value="1"/>
</dbReference>
<evidence type="ECO:0000256" key="3">
    <source>
        <dbReference type="ARBA" id="ARBA00023125"/>
    </source>
</evidence>
<dbReference type="InterPro" id="IPR004437">
    <property type="entry name" value="ParB/RepB/Spo0J"/>
</dbReference>
<accession>A0ABS7PTR2</accession>
<comment type="function">
    <text evidence="4">Involved in chromosome partition. Localize to both poles of the predivisional cell following completion of DNA replication. Binds to the DNA origin of replication.</text>
</comment>
<comment type="similarity">
    <text evidence="1">Belongs to the ParB family.</text>
</comment>
<dbReference type="InterPro" id="IPR057240">
    <property type="entry name" value="ParB_dimer_C"/>
</dbReference>
<dbReference type="Pfam" id="PF23552">
    <property type="entry name" value="ParB_C"/>
    <property type="match status" value="1"/>
</dbReference>
<dbReference type="Proteomes" id="UP000706039">
    <property type="component" value="Unassembled WGS sequence"/>
</dbReference>
<comment type="caution">
    <text evidence="7">The sequence shown here is derived from an EMBL/GenBank/DDBJ whole genome shotgun (WGS) entry which is preliminary data.</text>
</comment>
<reference evidence="7 8" key="1">
    <citation type="submission" date="2021-08" db="EMBL/GenBank/DDBJ databases">
        <authorList>
            <person name="Tuo L."/>
        </authorList>
    </citation>
    <scope>NUCLEOTIDE SEQUENCE [LARGE SCALE GENOMIC DNA]</scope>
    <source>
        <strain evidence="7 8">JCM 31229</strain>
    </source>
</reference>